<dbReference type="PROSITE" id="PS50850">
    <property type="entry name" value="MFS"/>
    <property type="match status" value="1"/>
</dbReference>
<dbReference type="InterPro" id="IPR020846">
    <property type="entry name" value="MFS_dom"/>
</dbReference>
<evidence type="ECO:0000256" key="6">
    <source>
        <dbReference type="ARBA" id="ARBA00022847"/>
    </source>
</evidence>
<evidence type="ECO:0000256" key="1">
    <source>
        <dbReference type="ARBA" id="ARBA00004141"/>
    </source>
</evidence>
<keyword evidence="8 9" id="KW-0472">Membrane</keyword>
<keyword evidence="12" id="KW-1185">Reference proteome</keyword>
<dbReference type="AlphaFoldDB" id="A0A7N0TNW9"/>
<evidence type="ECO:0000313" key="11">
    <source>
        <dbReference type="EnsemblPlants" id="Kaladp0040s0744.1.v1.1"/>
    </source>
</evidence>
<keyword evidence="7 9" id="KW-1133">Transmembrane helix</keyword>
<dbReference type="InterPro" id="IPR045262">
    <property type="entry name" value="STP/PLT_plant"/>
</dbReference>
<dbReference type="Gramene" id="Kaladp0040s0744.1.v1.1">
    <property type="protein sequence ID" value="Kaladp0040s0744.1.v1.1"/>
    <property type="gene ID" value="Kaladp0040s0744.v1.1"/>
</dbReference>
<dbReference type="PANTHER" id="PTHR23500:SF424">
    <property type="entry name" value="POLYOL TRANSPORTER 5"/>
    <property type="match status" value="1"/>
</dbReference>
<feature type="transmembrane region" description="Helical" evidence="9">
    <location>
        <begin position="112"/>
        <end position="132"/>
    </location>
</feature>
<name>A0A7N0TNW9_KALFE</name>
<dbReference type="GO" id="GO:0015144">
    <property type="term" value="F:carbohydrate transmembrane transporter activity"/>
    <property type="evidence" value="ECO:0007669"/>
    <property type="project" value="InterPro"/>
</dbReference>
<accession>A0A7N0TNW9</accession>
<keyword evidence="5 9" id="KW-0812">Transmembrane</keyword>
<evidence type="ECO:0000256" key="8">
    <source>
        <dbReference type="ARBA" id="ARBA00023136"/>
    </source>
</evidence>
<keyword evidence="4" id="KW-0762">Sugar transport</keyword>
<dbReference type="PRINTS" id="PR00171">
    <property type="entry name" value="SUGRTRNSPORT"/>
</dbReference>
<feature type="transmembrane region" description="Helical" evidence="9">
    <location>
        <begin position="399"/>
        <end position="421"/>
    </location>
</feature>
<dbReference type="InterPro" id="IPR005829">
    <property type="entry name" value="Sugar_transporter_CS"/>
</dbReference>
<dbReference type="Gene3D" id="1.20.1250.20">
    <property type="entry name" value="MFS general substrate transporter like domains"/>
    <property type="match status" value="3"/>
</dbReference>
<dbReference type="Proteomes" id="UP000594263">
    <property type="component" value="Unplaced"/>
</dbReference>
<feature type="transmembrane region" description="Helical" evidence="9">
    <location>
        <begin position="32"/>
        <end position="56"/>
    </location>
</feature>
<organism evidence="11 12">
    <name type="scientific">Kalanchoe fedtschenkoi</name>
    <name type="common">Lavender scallops</name>
    <name type="synonym">South American air plant</name>
    <dbReference type="NCBI Taxonomy" id="63787"/>
    <lineage>
        <taxon>Eukaryota</taxon>
        <taxon>Viridiplantae</taxon>
        <taxon>Streptophyta</taxon>
        <taxon>Embryophyta</taxon>
        <taxon>Tracheophyta</taxon>
        <taxon>Spermatophyta</taxon>
        <taxon>Magnoliopsida</taxon>
        <taxon>eudicotyledons</taxon>
        <taxon>Gunneridae</taxon>
        <taxon>Pentapetalae</taxon>
        <taxon>Saxifragales</taxon>
        <taxon>Crassulaceae</taxon>
        <taxon>Kalanchoe</taxon>
    </lineage>
</organism>
<feature type="transmembrane region" description="Helical" evidence="9">
    <location>
        <begin position="144"/>
        <end position="168"/>
    </location>
</feature>
<dbReference type="EnsemblPlants" id="Kaladp0040s0744.1.v1.1">
    <property type="protein sequence ID" value="Kaladp0040s0744.1.v1.1"/>
    <property type="gene ID" value="Kaladp0040s0744.v1.1"/>
</dbReference>
<feature type="domain" description="Major facilitator superfamily (MFS) profile" evidence="10">
    <location>
        <begin position="1"/>
        <end position="425"/>
    </location>
</feature>
<comment type="similarity">
    <text evidence="2">Belongs to the major facilitator superfamily. Sugar transporter (TC 2.A.1.1) family.</text>
</comment>
<dbReference type="GO" id="GO:0015293">
    <property type="term" value="F:symporter activity"/>
    <property type="evidence" value="ECO:0007669"/>
    <property type="project" value="UniProtKB-KW"/>
</dbReference>
<dbReference type="SUPFAM" id="SSF103473">
    <property type="entry name" value="MFS general substrate transporter"/>
    <property type="match status" value="1"/>
</dbReference>
<evidence type="ECO:0000313" key="12">
    <source>
        <dbReference type="Proteomes" id="UP000594263"/>
    </source>
</evidence>
<evidence type="ECO:0000256" key="2">
    <source>
        <dbReference type="ARBA" id="ARBA00010992"/>
    </source>
</evidence>
<dbReference type="InterPro" id="IPR003663">
    <property type="entry name" value="Sugar/inositol_transpt"/>
</dbReference>
<protein>
    <recommendedName>
        <fullName evidence="10">Major facilitator superfamily (MFS) profile domain-containing protein</fullName>
    </recommendedName>
</protein>
<keyword evidence="6" id="KW-0769">Symport</keyword>
<feature type="transmembrane region" description="Helical" evidence="9">
    <location>
        <begin position="86"/>
        <end position="106"/>
    </location>
</feature>
<feature type="transmembrane region" description="Helical" evidence="9">
    <location>
        <begin position="331"/>
        <end position="359"/>
    </location>
</feature>
<dbReference type="PROSITE" id="PS00217">
    <property type="entry name" value="SUGAR_TRANSPORT_2"/>
    <property type="match status" value="1"/>
</dbReference>
<evidence type="ECO:0000256" key="9">
    <source>
        <dbReference type="SAM" id="Phobius"/>
    </source>
</evidence>
<evidence type="ECO:0000256" key="4">
    <source>
        <dbReference type="ARBA" id="ARBA00022597"/>
    </source>
</evidence>
<sequence>METERSVAAAASHDLGLPQKQPRMNKYVLSRAFLASMTSALLGYDMGVMSGATIFIQEDLKLRPDGYSLLGSFAAGRTSDVICCRYTIVVAGVFFLAGSLFMGFASSYVLLMIGRFISGICVGFGIMIASCYTAELSPASCRGLLTSLSEVFINVAIPSLFIIFGILAMPESPRWLVLQGRLKEAKKVLEKTSDSAEEAAFRLADIKSAVGIPEDCNDDVVSVPKHQRNGSGVYRELLLKPTPSVRHIVIAVLGINFFQQTTGTDAVVLYSPRIFAKARVTSSCSAPHIHPGPPRETPVAPLHHLRNVPVPLLCLATGLTVVNRVGDTATWAIVLSIVAVLALVASFSVGMGPVLWVYCSEILPLRLRAQGTALGVAINRVISGTVSMTFLSMSKAQTIGGAFFLFAGMSVVAWLFVFFLLPETRGKNLEETEKLFGDLKWKKKEIELAASSNASI</sequence>
<dbReference type="PANTHER" id="PTHR23500">
    <property type="entry name" value="SOLUTE CARRIER FAMILY 2, FACILITATED GLUCOSE TRANSPORTER"/>
    <property type="match status" value="1"/>
</dbReference>
<dbReference type="InterPro" id="IPR036259">
    <property type="entry name" value="MFS_trans_sf"/>
</dbReference>
<proteinExistence type="inferred from homology"/>
<evidence type="ECO:0000256" key="7">
    <source>
        <dbReference type="ARBA" id="ARBA00022989"/>
    </source>
</evidence>
<evidence type="ECO:0000256" key="5">
    <source>
        <dbReference type="ARBA" id="ARBA00022692"/>
    </source>
</evidence>
<dbReference type="InterPro" id="IPR005828">
    <property type="entry name" value="MFS_sugar_transport-like"/>
</dbReference>
<evidence type="ECO:0000259" key="10">
    <source>
        <dbReference type="PROSITE" id="PS50850"/>
    </source>
</evidence>
<reference evidence="11" key="1">
    <citation type="submission" date="2021-01" db="UniProtKB">
        <authorList>
            <consortium name="EnsemblPlants"/>
        </authorList>
    </citation>
    <scope>IDENTIFICATION</scope>
</reference>
<keyword evidence="3" id="KW-0813">Transport</keyword>
<dbReference type="GO" id="GO:0016020">
    <property type="term" value="C:membrane"/>
    <property type="evidence" value="ECO:0007669"/>
    <property type="project" value="UniProtKB-SubCell"/>
</dbReference>
<evidence type="ECO:0000256" key="3">
    <source>
        <dbReference type="ARBA" id="ARBA00022448"/>
    </source>
</evidence>
<comment type="subcellular location">
    <subcellularLocation>
        <location evidence="1">Membrane</location>
        <topology evidence="1">Multi-pass membrane protein</topology>
    </subcellularLocation>
</comment>
<dbReference type="Pfam" id="PF00083">
    <property type="entry name" value="Sugar_tr"/>
    <property type="match status" value="2"/>
</dbReference>